<name>A0AAD5PK00_9FUNG</name>
<evidence type="ECO:0000256" key="1">
    <source>
        <dbReference type="SAM" id="Phobius"/>
    </source>
</evidence>
<reference evidence="2" key="1">
    <citation type="journal article" date="2022" name="IScience">
        <title>Evolution of zygomycete secretomes and the origins of terrestrial fungal ecologies.</title>
        <authorList>
            <person name="Chang Y."/>
            <person name="Wang Y."/>
            <person name="Mondo S."/>
            <person name="Ahrendt S."/>
            <person name="Andreopoulos W."/>
            <person name="Barry K."/>
            <person name="Beard J."/>
            <person name="Benny G.L."/>
            <person name="Blankenship S."/>
            <person name="Bonito G."/>
            <person name="Cuomo C."/>
            <person name="Desiro A."/>
            <person name="Gervers K.A."/>
            <person name="Hundley H."/>
            <person name="Kuo A."/>
            <person name="LaButti K."/>
            <person name="Lang B.F."/>
            <person name="Lipzen A."/>
            <person name="O'Donnell K."/>
            <person name="Pangilinan J."/>
            <person name="Reynolds N."/>
            <person name="Sandor L."/>
            <person name="Smith M.E."/>
            <person name="Tsang A."/>
            <person name="Grigoriev I.V."/>
            <person name="Stajich J.E."/>
            <person name="Spatafora J.W."/>
        </authorList>
    </citation>
    <scope>NUCLEOTIDE SEQUENCE</scope>
    <source>
        <strain evidence="2">RSA 2281</strain>
    </source>
</reference>
<comment type="caution">
    <text evidence="2">The sequence shown here is derived from an EMBL/GenBank/DDBJ whole genome shotgun (WGS) entry which is preliminary data.</text>
</comment>
<organism evidence="2 3">
    <name type="scientific">Phascolomyces articulosus</name>
    <dbReference type="NCBI Taxonomy" id="60185"/>
    <lineage>
        <taxon>Eukaryota</taxon>
        <taxon>Fungi</taxon>
        <taxon>Fungi incertae sedis</taxon>
        <taxon>Mucoromycota</taxon>
        <taxon>Mucoromycotina</taxon>
        <taxon>Mucoromycetes</taxon>
        <taxon>Mucorales</taxon>
        <taxon>Lichtheimiaceae</taxon>
        <taxon>Phascolomyces</taxon>
    </lineage>
</organism>
<keyword evidence="3" id="KW-1185">Reference proteome</keyword>
<accession>A0AAD5PK00</accession>
<reference evidence="2" key="2">
    <citation type="submission" date="2023-02" db="EMBL/GenBank/DDBJ databases">
        <authorList>
            <consortium name="DOE Joint Genome Institute"/>
            <person name="Mondo S.J."/>
            <person name="Chang Y."/>
            <person name="Wang Y."/>
            <person name="Ahrendt S."/>
            <person name="Andreopoulos W."/>
            <person name="Barry K."/>
            <person name="Beard J."/>
            <person name="Benny G.L."/>
            <person name="Blankenship S."/>
            <person name="Bonito G."/>
            <person name="Cuomo C."/>
            <person name="Desiro A."/>
            <person name="Gervers K.A."/>
            <person name="Hundley H."/>
            <person name="Kuo A."/>
            <person name="LaButti K."/>
            <person name="Lang B.F."/>
            <person name="Lipzen A."/>
            <person name="O'Donnell K."/>
            <person name="Pangilinan J."/>
            <person name="Reynolds N."/>
            <person name="Sandor L."/>
            <person name="Smith M.W."/>
            <person name="Tsang A."/>
            <person name="Grigoriev I.V."/>
            <person name="Stajich J.E."/>
            <person name="Spatafora J.W."/>
        </authorList>
    </citation>
    <scope>NUCLEOTIDE SEQUENCE</scope>
    <source>
        <strain evidence="2">RSA 2281</strain>
    </source>
</reference>
<proteinExistence type="predicted"/>
<dbReference type="AlphaFoldDB" id="A0AAD5PK00"/>
<sequence>MNICLIFLVLFLYLLLLSFFAYTIKKILRILKNTVNYCELELSQFFTVFQYSTGLFFYSEVADHKCQHLAAASNKNRSLFIRSKQMCPSVVKSILAEDKSFFFILDNKCFCVEPITSLIKKQLWYLVKNRNVLARHLSGHVRFVLYPSSTFSICSTLCLMSYIAPLNNV</sequence>
<keyword evidence="1" id="KW-0472">Membrane</keyword>
<gene>
    <name evidence="2" type="ORF">BDA99DRAFT_532187</name>
</gene>
<feature type="transmembrane region" description="Helical" evidence="1">
    <location>
        <begin position="6"/>
        <end position="24"/>
    </location>
</feature>
<dbReference type="Proteomes" id="UP001209540">
    <property type="component" value="Unassembled WGS sequence"/>
</dbReference>
<protein>
    <submittedName>
        <fullName evidence="2">Uncharacterized protein</fullName>
    </submittedName>
</protein>
<feature type="transmembrane region" description="Helical" evidence="1">
    <location>
        <begin position="143"/>
        <end position="164"/>
    </location>
</feature>
<dbReference type="EMBL" id="JAIXMP010000002">
    <property type="protein sequence ID" value="KAI9277111.1"/>
    <property type="molecule type" value="Genomic_DNA"/>
</dbReference>
<evidence type="ECO:0000313" key="3">
    <source>
        <dbReference type="Proteomes" id="UP001209540"/>
    </source>
</evidence>
<evidence type="ECO:0000313" key="2">
    <source>
        <dbReference type="EMBL" id="KAI9277111.1"/>
    </source>
</evidence>
<keyword evidence="1" id="KW-0812">Transmembrane</keyword>
<keyword evidence="1" id="KW-1133">Transmembrane helix</keyword>